<evidence type="ECO:0000313" key="4">
    <source>
        <dbReference type="EMBL" id="BAN34342.1"/>
    </source>
</evidence>
<dbReference type="HOGENOM" id="CLU_035402_1_1_4"/>
<evidence type="ECO:0000313" key="5">
    <source>
        <dbReference type="Proteomes" id="UP000015559"/>
    </source>
</evidence>
<evidence type="ECO:0000256" key="2">
    <source>
        <dbReference type="SAM" id="SignalP"/>
    </source>
</evidence>
<dbReference type="RefSeq" id="WP_009206712.1">
    <property type="nucleotide sequence ID" value="NC_022357.1"/>
</dbReference>
<dbReference type="Gene3D" id="1.10.530.10">
    <property type="match status" value="1"/>
</dbReference>
<proteinExistence type="predicted"/>
<organism evidence="4 5">
    <name type="scientific">Sulfuricella denitrificans (strain DSM 22764 / NBRC 105220 / skB26)</name>
    <dbReference type="NCBI Taxonomy" id="1163617"/>
    <lineage>
        <taxon>Bacteria</taxon>
        <taxon>Pseudomonadati</taxon>
        <taxon>Pseudomonadota</taxon>
        <taxon>Betaproteobacteria</taxon>
        <taxon>Nitrosomonadales</taxon>
        <taxon>Sulfuricellaceae</taxon>
        <taxon>Sulfuricella</taxon>
    </lineage>
</organism>
<dbReference type="eggNOG" id="COG2951">
    <property type="taxonomic scope" value="Bacteria"/>
</dbReference>
<feature type="chain" id="PRO_5004546514" evidence="2">
    <location>
        <begin position="25"/>
        <end position="335"/>
    </location>
</feature>
<gene>
    <name evidence="4" type="ORF">SCD_n00494</name>
</gene>
<dbReference type="InterPro" id="IPR031304">
    <property type="entry name" value="SLT_2"/>
</dbReference>
<dbReference type="CDD" id="cd13399">
    <property type="entry name" value="Slt35-like"/>
    <property type="match status" value="1"/>
</dbReference>
<feature type="domain" description="Transglycosylase SLT" evidence="3">
    <location>
        <begin position="30"/>
        <end position="324"/>
    </location>
</feature>
<feature type="active site" evidence="1">
    <location>
        <position position="126"/>
    </location>
</feature>
<dbReference type="PANTHER" id="PTHR30163:SF9">
    <property type="entry name" value="MEMBRANE-BOUND LYTIC MUREIN TRANSGLYCOSYLASE B"/>
    <property type="match status" value="1"/>
</dbReference>
<name>S6B0X7_SULDS</name>
<keyword evidence="2" id="KW-0732">Signal</keyword>
<dbReference type="OrthoDB" id="9772911at2"/>
<dbReference type="PANTHER" id="PTHR30163">
    <property type="entry name" value="MEMBRANE-BOUND LYTIC MUREIN TRANSGLYCOSYLASE B"/>
    <property type="match status" value="1"/>
</dbReference>
<protein>
    <submittedName>
        <fullName evidence="4">Lytic murein transglycosylase B</fullName>
    </submittedName>
</protein>
<dbReference type="InterPro" id="IPR043426">
    <property type="entry name" value="MltB-like"/>
</dbReference>
<dbReference type="KEGG" id="sdr:SCD_n00494"/>
<evidence type="ECO:0000256" key="1">
    <source>
        <dbReference type="PIRSR" id="PIRSR611757-1"/>
    </source>
</evidence>
<dbReference type="NCBIfam" id="TIGR02282">
    <property type="entry name" value="MltB"/>
    <property type="match status" value="1"/>
</dbReference>
<accession>S6B0X7</accession>
<dbReference type="Gene3D" id="1.10.8.350">
    <property type="entry name" value="Bacterial muramidase"/>
    <property type="match status" value="1"/>
</dbReference>
<feature type="signal peptide" evidence="2">
    <location>
        <begin position="1"/>
        <end position="24"/>
    </location>
</feature>
<evidence type="ECO:0000259" key="3">
    <source>
        <dbReference type="Pfam" id="PF13406"/>
    </source>
</evidence>
<keyword evidence="5" id="KW-1185">Reference proteome</keyword>
<reference evidence="4 5" key="1">
    <citation type="journal article" date="2012" name="Appl. Environ. Microbiol.">
        <title>Draft genome sequence of a psychrotolerant sulfur-oxidizing bacterium, Sulfuricella denitrificans skB26, and proteomic insights into cold adaptation.</title>
        <authorList>
            <person name="Watanabe T."/>
            <person name="Kojima H."/>
            <person name="Fukui M."/>
        </authorList>
    </citation>
    <scope>NUCLEOTIDE SEQUENCE [LARGE SCALE GENOMIC DNA]</scope>
    <source>
        <strain evidence="5">skB26</strain>
    </source>
</reference>
<dbReference type="EMBL" id="AP013066">
    <property type="protein sequence ID" value="BAN34342.1"/>
    <property type="molecule type" value="Genomic_DNA"/>
</dbReference>
<dbReference type="Proteomes" id="UP000015559">
    <property type="component" value="Chromosome"/>
</dbReference>
<dbReference type="InterPro" id="IPR011757">
    <property type="entry name" value="Lytic_transglycosylase_MltB"/>
</dbReference>
<dbReference type="Pfam" id="PF13406">
    <property type="entry name" value="SLT_2"/>
    <property type="match status" value="1"/>
</dbReference>
<dbReference type="SUPFAM" id="SSF53955">
    <property type="entry name" value="Lysozyme-like"/>
    <property type="match status" value="1"/>
</dbReference>
<dbReference type="InterPro" id="IPR023346">
    <property type="entry name" value="Lysozyme-like_dom_sf"/>
</dbReference>
<dbReference type="FunFam" id="1.10.8.350:FF:000001">
    <property type="entry name" value="Lytic murein transglycosylase B"/>
    <property type="match status" value="1"/>
</dbReference>
<dbReference type="AlphaFoldDB" id="S6B0X7"/>
<dbReference type="GO" id="GO:0009253">
    <property type="term" value="P:peptidoglycan catabolic process"/>
    <property type="evidence" value="ECO:0007669"/>
    <property type="project" value="TreeGrafter"/>
</dbReference>
<dbReference type="GO" id="GO:0008933">
    <property type="term" value="F:peptidoglycan lytic transglycosylase activity"/>
    <property type="evidence" value="ECO:0007669"/>
    <property type="project" value="TreeGrafter"/>
</dbReference>
<dbReference type="STRING" id="1163617.SCD_n00494"/>
<sequence length="335" mass="38247">MIRQGLLALLFSMLLSSGLSSARADSFVERPEVQQFIETMADRHGFDAEALSHLFAQARPCLFAARTMTEQVAQPLPWSRYRSQFVNKRNIRHGVRFWRQNATALARARRIYGVPEEVVVAIIGVETRYGKTRSRFPEFDTLATLAFDYPRRAEYFRGELEQYLLLMREERRDPLSAKGSFAGAMGIPQFMPSSYRSYAVDFNRDGRRDLWSSTTDAIGSVANYLKAYGWEAGQPVVVRVRLPDEAEQSLSAYVSTSLKPEWSVEELKSIGLVPVERLSASLQAALLAVEGEDGREYWLGFDNFYAITRYNRSLHYALAVYQLSWEIRSARRVGH</sequence>